<accession>A0ABV3FW22</accession>
<dbReference type="EMBL" id="JBFAKC010000007">
    <property type="protein sequence ID" value="MEV0709614.1"/>
    <property type="molecule type" value="Genomic_DNA"/>
</dbReference>
<keyword evidence="2" id="KW-1185">Reference proteome</keyword>
<protein>
    <recommendedName>
        <fullName evidence="3">GNAT family N-acetyltransferase</fullName>
    </recommendedName>
</protein>
<organism evidence="1 2">
    <name type="scientific">Nocardia aurea</name>
    <dbReference type="NCBI Taxonomy" id="2144174"/>
    <lineage>
        <taxon>Bacteria</taxon>
        <taxon>Bacillati</taxon>
        <taxon>Actinomycetota</taxon>
        <taxon>Actinomycetes</taxon>
        <taxon>Mycobacteriales</taxon>
        <taxon>Nocardiaceae</taxon>
        <taxon>Nocardia</taxon>
    </lineage>
</organism>
<dbReference type="RefSeq" id="WP_355083815.1">
    <property type="nucleotide sequence ID" value="NZ_JBEXKW010000005.1"/>
</dbReference>
<gene>
    <name evidence="1" type="ORF">AB0I48_18790</name>
</gene>
<evidence type="ECO:0008006" key="3">
    <source>
        <dbReference type="Google" id="ProtNLM"/>
    </source>
</evidence>
<evidence type="ECO:0000313" key="1">
    <source>
        <dbReference type="EMBL" id="MEV0709614.1"/>
    </source>
</evidence>
<evidence type="ECO:0000313" key="2">
    <source>
        <dbReference type="Proteomes" id="UP001551695"/>
    </source>
</evidence>
<name>A0ABV3FW22_9NOCA</name>
<reference evidence="1 2" key="1">
    <citation type="submission" date="2024-06" db="EMBL/GenBank/DDBJ databases">
        <title>The Natural Products Discovery Center: Release of the First 8490 Sequenced Strains for Exploring Actinobacteria Biosynthetic Diversity.</title>
        <authorList>
            <person name="Kalkreuter E."/>
            <person name="Kautsar S.A."/>
            <person name="Yang D."/>
            <person name="Bader C.D."/>
            <person name="Teijaro C.N."/>
            <person name="Fluegel L."/>
            <person name="Davis C.M."/>
            <person name="Simpson J.R."/>
            <person name="Lauterbach L."/>
            <person name="Steele A.D."/>
            <person name="Gui C."/>
            <person name="Meng S."/>
            <person name="Li G."/>
            <person name="Viehrig K."/>
            <person name="Ye F."/>
            <person name="Su P."/>
            <person name="Kiefer A.F."/>
            <person name="Nichols A."/>
            <person name="Cepeda A.J."/>
            <person name="Yan W."/>
            <person name="Fan B."/>
            <person name="Jiang Y."/>
            <person name="Adhikari A."/>
            <person name="Zheng C.-J."/>
            <person name="Schuster L."/>
            <person name="Cowan T.M."/>
            <person name="Smanski M.J."/>
            <person name="Chevrette M.G."/>
            <person name="De Carvalho L.P.S."/>
            <person name="Shen B."/>
        </authorList>
    </citation>
    <scope>NUCLEOTIDE SEQUENCE [LARGE SCALE GENOMIC DNA]</scope>
    <source>
        <strain evidence="1 2">NPDC050403</strain>
    </source>
</reference>
<sequence>MQFELSILTAAEYEFVDAALASWEGVACHSPFPVRALGFSDRDQFWSEIERLRQLASVGAVVTDLEAARVLFLSELAFGSDLFGAGIEFRYVSPFSDEEALAALRALQRKLYTHSGAKALFRPELYPDPE</sequence>
<proteinExistence type="predicted"/>
<comment type="caution">
    <text evidence="1">The sequence shown here is derived from an EMBL/GenBank/DDBJ whole genome shotgun (WGS) entry which is preliminary data.</text>
</comment>
<dbReference type="Proteomes" id="UP001551695">
    <property type="component" value="Unassembled WGS sequence"/>
</dbReference>